<accession>A0A811VAT5</accession>
<protein>
    <submittedName>
        <fullName evidence="2">(Mediterranean fruit fly) hypothetical protein</fullName>
    </submittedName>
</protein>
<dbReference type="EMBL" id="CAJHJT010000056">
    <property type="protein sequence ID" value="CAD7012985.1"/>
    <property type="molecule type" value="Genomic_DNA"/>
</dbReference>
<comment type="caution">
    <text evidence="2">The sequence shown here is derived from an EMBL/GenBank/DDBJ whole genome shotgun (WGS) entry which is preliminary data.</text>
</comment>
<dbReference type="Proteomes" id="UP000606786">
    <property type="component" value="Unassembled WGS sequence"/>
</dbReference>
<name>A0A811VAT5_CERCA</name>
<keyword evidence="3" id="KW-1185">Reference proteome</keyword>
<sequence length="112" mass="12259">MEILDAKIETATASALAKAKPTKRTPADSNQPSANAPTLAAHRGDQLTLENRRFRLGYEVCERNKAAERHLISCRPLLELSGTQAITQVSSLQQLTHLMLLTTSTRISFSAN</sequence>
<feature type="compositionally biased region" description="Polar residues" evidence="1">
    <location>
        <begin position="27"/>
        <end position="36"/>
    </location>
</feature>
<reference evidence="2" key="1">
    <citation type="submission" date="2020-11" db="EMBL/GenBank/DDBJ databases">
        <authorList>
            <person name="Whitehead M."/>
        </authorList>
    </citation>
    <scope>NUCLEOTIDE SEQUENCE</scope>
    <source>
        <strain evidence="2">EGII</strain>
    </source>
</reference>
<proteinExistence type="predicted"/>
<evidence type="ECO:0000313" key="3">
    <source>
        <dbReference type="Proteomes" id="UP000606786"/>
    </source>
</evidence>
<gene>
    <name evidence="2" type="ORF">CCAP1982_LOCUS21076</name>
</gene>
<evidence type="ECO:0000256" key="1">
    <source>
        <dbReference type="SAM" id="MobiDB-lite"/>
    </source>
</evidence>
<evidence type="ECO:0000313" key="2">
    <source>
        <dbReference type="EMBL" id="CAD7012985.1"/>
    </source>
</evidence>
<organism evidence="2 3">
    <name type="scientific">Ceratitis capitata</name>
    <name type="common">Mediterranean fruit fly</name>
    <name type="synonym">Tephritis capitata</name>
    <dbReference type="NCBI Taxonomy" id="7213"/>
    <lineage>
        <taxon>Eukaryota</taxon>
        <taxon>Metazoa</taxon>
        <taxon>Ecdysozoa</taxon>
        <taxon>Arthropoda</taxon>
        <taxon>Hexapoda</taxon>
        <taxon>Insecta</taxon>
        <taxon>Pterygota</taxon>
        <taxon>Neoptera</taxon>
        <taxon>Endopterygota</taxon>
        <taxon>Diptera</taxon>
        <taxon>Brachycera</taxon>
        <taxon>Muscomorpha</taxon>
        <taxon>Tephritoidea</taxon>
        <taxon>Tephritidae</taxon>
        <taxon>Ceratitis</taxon>
        <taxon>Ceratitis</taxon>
    </lineage>
</organism>
<dbReference type="AlphaFoldDB" id="A0A811VAT5"/>
<feature type="region of interest" description="Disordered" evidence="1">
    <location>
        <begin position="14"/>
        <end position="41"/>
    </location>
</feature>